<feature type="non-terminal residue" evidence="2">
    <location>
        <position position="283"/>
    </location>
</feature>
<feature type="compositionally biased region" description="Polar residues" evidence="1">
    <location>
        <begin position="236"/>
        <end position="248"/>
    </location>
</feature>
<organism evidence="2 3">
    <name type="scientific">Phellinidium pouzarii</name>
    <dbReference type="NCBI Taxonomy" id="167371"/>
    <lineage>
        <taxon>Eukaryota</taxon>
        <taxon>Fungi</taxon>
        <taxon>Dikarya</taxon>
        <taxon>Basidiomycota</taxon>
        <taxon>Agaricomycotina</taxon>
        <taxon>Agaricomycetes</taxon>
        <taxon>Hymenochaetales</taxon>
        <taxon>Hymenochaetaceae</taxon>
        <taxon>Phellinidium</taxon>
    </lineage>
</organism>
<dbReference type="Gene3D" id="3.40.50.300">
    <property type="entry name" value="P-loop containing nucleotide triphosphate hydrolases"/>
    <property type="match status" value="1"/>
</dbReference>
<feature type="compositionally biased region" description="Low complexity" evidence="1">
    <location>
        <begin position="249"/>
        <end position="262"/>
    </location>
</feature>
<evidence type="ECO:0000313" key="3">
    <source>
        <dbReference type="Proteomes" id="UP000308199"/>
    </source>
</evidence>
<dbReference type="AlphaFoldDB" id="A0A4S4KZG5"/>
<dbReference type="Gene3D" id="1.10.400.10">
    <property type="entry name" value="GI Alpha 1, domain 2-like"/>
    <property type="match status" value="1"/>
</dbReference>
<dbReference type="InterPro" id="IPR011025">
    <property type="entry name" value="GproteinA_insert"/>
</dbReference>
<dbReference type="Proteomes" id="UP000308199">
    <property type="component" value="Unassembled WGS sequence"/>
</dbReference>
<proteinExistence type="predicted"/>
<evidence type="ECO:0000256" key="1">
    <source>
        <dbReference type="SAM" id="MobiDB-lite"/>
    </source>
</evidence>
<accession>A0A4S4KZG5</accession>
<feature type="compositionally biased region" description="Low complexity" evidence="1">
    <location>
        <begin position="225"/>
        <end position="235"/>
    </location>
</feature>
<protein>
    <submittedName>
        <fullName evidence="2">Uncharacterized protein</fullName>
    </submittedName>
</protein>
<dbReference type="EMBL" id="SGPK01000358">
    <property type="protein sequence ID" value="THH04294.1"/>
    <property type="molecule type" value="Genomic_DNA"/>
</dbReference>
<comment type="caution">
    <text evidence="2">The sequence shown here is derived from an EMBL/GenBank/DDBJ whole genome shotgun (WGS) entry which is preliminary data.</text>
</comment>
<gene>
    <name evidence="2" type="ORF">EW145_g5633</name>
</gene>
<reference evidence="2 3" key="1">
    <citation type="submission" date="2019-02" db="EMBL/GenBank/DDBJ databases">
        <title>Genome sequencing of the rare red list fungi Phellinidium pouzarii.</title>
        <authorList>
            <person name="Buettner E."/>
            <person name="Kellner H."/>
        </authorList>
    </citation>
    <scope>NUCLEOTIDE SEQUENCE [LARGE SCALE GENOMIC DNA]</scope>
    <source>
        <strain evidence="2 3">DSM 108285</strain>
    </source>
</reference>
<name>A0A4S4KZG5_9AGAM</name>
<dbReference type="InterPro" id="IPR027417">
    <property type="entry name" value="P-loop_NTPase"/>
</dbReference>
<sequence length="283" mass="30622">MAVATSYSDLQPVRRVDEAEAVRISNKIDEELKVPYSASCLLRNIVIDGPNQGGEGVDQKAKELEARDKRRCWRAFVKREGATAMNAVSIKLERAFSGWLVLAILAVHLPAGFCRSCPASSAPVCNVSHLLFCSPSYLMVIAESGKSTLQKQFQLYYASHSLEKERPAWRPVVYFNIIKAVRMILEELDYEFSQSPSQARPQLASTPPLPPMSSIARGKLPAIPGPTGQYPGGTTRAQTNGYTHGNMNGSSGPSGSGSASQGSAGGGWQEDLAQLRTKLLPLV</sequence>
<feature type="region of interest" description="Disordered" evidence="1">
    <location>
        <begin position="220"/>
        <end position="270"/>
    </location>
</feature>
<dbReference type="GO" id="GO:0007165">
    <property type="term" value="P:signal transduction"/>
    <property type="evidence" value="ECO:0007669"/>
    <property type="project" value="InterPro"/>
</dbReference>
<keyword evidence="3" id="KW-1185">Reference proteome</keyword>
<dbReference type="OrthoDB" id="5817230at2759"/>
<evidence type="ECO:0000313" key="2">
    <source>
        <dbReference type="EMBL" id="THH04294.1"/>
    </source>
</evidence>